<evidence type="ECO:0000256" key="1">
    <source>
        <dbReference type="ARBA" id="ARBA00004651"/>
    </source>
</evidence>
<comment type="caution">
    <text evidence="8">The sequence shown here is derived from an EMBL/GenBank/DDBJ whole genome shotgun (WGS) entry which is preliminary data.</text>
</comment>
<dbReference type="RefSeq" id="WP_253020926.1">
    <property type="nucleotide sequence ID" value="NZ_JAOSHN010000006.1"/>
</dbReference>
<keyword evidence="2" id="KW-1003">Cell membrane</keyword>
<dbReference type="PANTHER" id="PTHR43478:SF1">
    <property type="entry name" value="NA+_H+ ANTIPORTER NHAC-LIKE C-TERMINAL DOMAIN-CONTAINING PROTEIN"/>
    <property type="match status" value="1"/>
</dbReference>
<dbReference type="Pfam" id="PF03553">
    <property type="entry name" value="Na_H_antiporter"/>
    <property type="match status" value="1"/>
</dbReference>
<feature type="transmembrane region" description="Helical" evidence="6">
    <location>
        <begin position="188"/>
        <end position="209"/>
    </location>
</feature>
<evidence type="ECO:0000256" key="3">
    <source>
        <dbReference type="ARBA" id="ARBA00022692"/>
    </source>
</evidence>
<feature type="transmembrane region" description="Helical" evidence="6">
    <location>
        <begin position="277"/>
        <end position="296"/>
    </location>
</feature>
<name>A0A9J6QVU5_9FIRM</name>
<evidence type="ECO:0000256" key="4">
    <source>
        <dbReference type="ARBA" id="ARBA00022989"/>
    </source>
</evidence>
<keyword evidence="3 6" id="KW-0812">Transmembrane</keyword>
<evidence type="ECO:0000313" key="9">
    <source>
        <dbReference type="Proteomes" id="UP001065549"/>
    </source>
</evidence>
<evidence type="ECO:0000259" key="7">
    <source>
        <dbReference type="Pfam" id="PF03553"/>
    </source>
</evidence>
<dbReference type="PANTHER" id="PTHR43478">
    <property type="entry name" value="NA+/H+ ANTIPORTER-RELATED"/>
    <property type="match status" value="1"/>
</dbReference>
<keyword evidence="9" id="KW-1185">Reference proteome</keyword>
<feature type="transmembrane region" description="Helical" evidence="6">
    <location>
        <begin position="374"/>
        <end position="398"/>
    </location>
</feature>
<feature type="transmembrane region" description="Helical" evidence="6">
    <location>
        <begin position="28"/>
        <end position="49"/>
    </location>
</feature>
<feature type="transmembrane region" description="Helical" evidence="6">
    <location>
        <begin position="61"/>
        <end position="81"/>
    </location>
</feature>
<evidence type="ECO:0000313" key="8">
    <source>
        <dbReference type="EMBL" id="MCU7379659.1"/>
    </source>
</evidence>
<dbReference type="InterPro" id="IPR018461">
    <property type="entry name" value="Na/H_Antiport_NhaC-like_C"/>
</dbReference>
<dbReference type="Proteomes" id="UP001065549">
    <property type="component" value="Unassembled WGS sequence"/>
</dbReference>
<evidence type="ECO:0000256" key="6">
    <source>
        <dbReference type="SAM" id="Phobius"/>
    </source>
</evidence>
<proteinExistence type="predicted"/>
<reference evidence="8" key="1">
    <citation type="submission" date="2022-09" db="EMBL/GenBank/DDBJ databases">
        <title>Culturomic study of gut microbiota in children with autism spectrum disorder.</title>
        <authorList>
            <person name="Efimov B.A."/>
            <person name="Chaplin A.V."/>
            <person name="Sokolova S.R."/>
            <person name="Pikina A.P."/>
            <person name="Korzhanova M."/>
            <person name="Belova V."/>
            <person name="Korostin D."/>
        </authorList>
    </citation>
    <scope>NUCLEOTIDE SEQUENCE</scope>
    <source>
        <strain evidence="8">ASD5510</strain>
    </source>
</reference>
<feature type="transmembrane region" description="Helical" evidence="6">
    <location>
        <begin position="251"/>
        <end position="271"/>
    </location>
</feature>
<dbReference type="AlphaFoldDB" id="A0A9J6QVU5"/>
<protein>
    <submittedName>
        <fullName evidence="8">Na+/H+ antiporter NhaC family protein</fullName>
    </submittedName>
</protein>
<feature type="domain" description="Na+/H+ antiporter NhaC-like C-terminal" evidence="7">
    <location>
        <begin position="157"/>
        <end position="453"/>
    </location>
</feature>
<evidence type="ECO:0000256" key="2">
    <source>
        <dbReference type="ARBA" id="ARBA00022475"/>
    </source>
</evidence>
<gene>
    <name evidence="8" type="ORF">OBO34_15035</name>
</gene>
<dbReference type="GO" id="GO:0005886">
    <property type="term" value="C:plasma membrane"/>
    <property type="evidence" value="ECO:0007669"/>
    <property type="project" value="UniProtKB-SubCell"/>
</dbReference>
<evidence type="ECO:0000256" key="5">
    <source>
        <dbReference type="ARBA" id="ARBA00023136"/>
    </source>
</evidence>
<organism evidence="8 9">
    <name type="scientific">Hominibacterium faecale</name>
    <dbReference type="NCBI Taxonomy" id="2839743"/>
    <lineage>
        <taxon>Bacteria</taxon>
        <taxon>Bacillati</taxon>
        <taxon>Bacillota</taxon>
        <taxon>Clostridia</taxon>
        <taxon>Peptostreptococcales</taxon>
        <taxon>Anaerovoracaceae</taxon>
        <taxon>Hominibacterium</taxon>
    </lineage>
</organism>
<sequence>MEYGILCLLPIAVMLAVAIITRKCISSMVIAILVGCVIIGGTGWFSTFIDQVYTTGCNEDTVWIVCLMCVVGVLVALFQASGGAHVLVKIVEKKVKGERNLYLWSWLLSALLFIDDMMRSSVIGQMTPLFDRFKVPRASVAYYIDSTSTTVTSLVPLTNWAVFFQGVFAGFVELEYLGNGFDIYVKTIPFNFYAIAALLVCFGFTMGWMPKLGGMKKAYERVQTTGELYSKASIPLNPEEKVNEEEKDPKAPVRLVVFIAGIAILTASILVTGDVLSGFFIGVFSMCALLFITRLCTWKEIMTAAIEGEARIIQMPLISFFVYMFKDIVTTLQVPEYIISICESFLSPVFFPLITFIACALLTFCSGSTWGVTVVYALVAVPLSVSIGADPVVVLAAILSGEAFGAHVCFYCDYTVFASAMAKIDNIEHAFTQVPYGIIGGALAAIGFLVSGIVMA</sequence>
<comment type="subcellular location">
    <subcellularLocation>
        <location evidence="1">Cell membrane</location>
        <topology evidence="1">Multi-pass membrane protein</topology>
    </subcellularLocation>
</comment>
<keyword evidence="5 6" id="KW-0472">Membrane</keyword>
<feature type="transmembrane region" description="Helical" evidence="6">
    <location>
        <begin position="337"/>
        <end position="362"/>
    </location>
</feature>
<keyword evidence="4 6" id="KW-1133">Transmembrane helix</keyword>
<feature type="transmembrane region" description="Helical" evidence="6">
    <location>
        <begin position="434"/>
        <end position="455"/>
    </location>
</feature>
<accession>A0A9J6QVU5</accession>
<feature type="transmembrane region" description="Helical" evidence="6">
    <location>
        <begin position="101"/>
        <end position="119"/>
    </location>
</feature>
<dbReference type="EMBL" id="JAOSHN010000006">
    <property type="protein sequence ID" value="MCU7379659.1"/>
    <property type="molecule type" value="Genomic_DNA"/>
</dbReference>
<feature type="transmembrane region" description="Helical" evidence="6">
    <location>
        <begin position="140"/>
        <end position="168"/>
    </location>
</feature>